<feature type="non-terminal residue" evidence="3">
    <location>
        <position position="224"/>
    </location>
</feature>
<dbReference type="PANTHER" id="PTHR11538:SF81">
    <property type="entry name" value="25S RRNA (URIDINE-N(3))-METHYLTRANSFERASE BMT5-LIKE DOMAIN-CONTAINING PROTEIN"/>
    <property type="match status" value="1"/>
</dbReference>
<keyword evidence="4" id="KW-1185">Reference proteome</keyword>
<dbReference type="Pfam" id="PF10354">
    <property type="entry name" value="BMT5-like"/>
    <property type="match status" value="1"/>
</dbReference>
<feature type="domain" description="25S rRNA (uridine-N(3))-methyltransferase BMT5-like" evidence="2">
    <location>
        <begin position="25"/>
        <end position="192"/>
    </location>
</feature>
<evidence type="ECO:0000259" key="2">
    <source>
        <dbReference type="Pfam" id="PF10354"/>
    </source>
</evidence>
<dbReference type="GO" id="GO:0005737">
    <property type="term" value="C:cytoplasm"/>
    <property type="evidence" value="ECO:0007669"/>
    <property type="project" value="TreeGrafter"/>
</dbReference>
<gene>
    <name evidence="3" type="ORF">TAV2_LOCUS19911</name>
</gene>
<keyword evidence="1" id="KW-0175">Coiled coil</keyword>
<evidence type="ECO:0000313" key="4">
    <source>
        <dbReference type="Proteomes" id="UP000836841"/>
    </source>
</evidence>
<evidence type="ECO:0000313" key="3">
    <source>
        <dbReference type="EMBL" id="CAH2069792.1"/>
    </source>
</evidence>
<evidence type="ECO:0000256" key="1">
    <source>
        <dbReference type="SAM" id="Coils"/>
    </source>
</evidence>
<dbReference type="InterPro" id="IPR019446">
    <property type="entry name" value="BMT5-like"/>
</dbReference>
<dbReference type="GO" id="GO:0070475">
    <property type="term" value="P:rRNA base methylation"/>
    <property type="evidence" value="ECO:0007669"/>
    <property type="project" value="InterPro"/>
</dbReference>
<accession>A0AAU9SMX4</accession>
<dbReference type="EMBL" id="OU466862">
    <property type="protein sequence ID" value="CAH2069792.1"/>
    <property type="molecule type" value="Genomic_DNA"/>
</dbReference>
<dbReference type="PANTHER" id="PTHR11538">
    <property type="entry name" value="PHENYLALANYL-TRNA SYNTHETASE"/>
    <property type="match status" value="1"/>
</dbReference>
<sequence length="224" mass="25919">EKHVDEMEVSETVYWSHYNNKQQILLVGEGDFSFSLCLAKAFGSATNITATSLDTREELERKYKDAKKNVDELERRGCTVVHGVSVHSMDTDCRVVRSVLYDRIIFNFPHAGFDFGREHESRTIMKHQEVVRGFLRSAKEMVKLDEVGEVHVTHKTAYPFSNWDIKNLGRDLHCYKEVKFNTWQYPGYSNKRGSGSDCDSSFPVGKSSTFMFRRGWYFIPGTIY</sequence>
<protein>
    <recommendedName>
        <fullName evidence="2">25S rRNA (uridine-N(3))-methyltransferase BMT5-like domain-containing protein</fullName>
    </recommendedName>
</protein>
<proteinExistence type="predicted"/>
<feature type="coiled-coil region" evidence="1">
    <location>
        <begin position="49"/>
        <end position="76"/>
    </location>
</feature>
<dbReference type="AlphaFoldDB" id="A0AAU9SMX4"/>
<organism evidence="3 4">
    <name type="scientific">Thlaspi arvense</name>
    <name type="common">Field penny-cress</name>
    <dbReference type="NCBI Taxonomy" id="13288"/>
    <lineage>
        <taxon>Eukaryota</taxon>
        <taxon>Viridiplantae</taxon>
        <taxon>Streptophyta</taxon>
        <taxon>Embryophyta</taxon>
        <taxon>Tracheophyta</taxon>
        <taxon>Spermatophyta</taxon>
        <taxon>Magnoliopsida</taxon>
        <taxon>eudicotyledons</taxon>
        <taxon>Gunneridae</taxon>
        <taxon>Pentapetalae</taxon>
        <taxon>rosids</taxon>
        <taxon>malvids</taxon>
        <taxon>Brassicales</taxon>
        <taxon>Brassicaceae</taxon>
        <taxon>Thlaspideae</taxon>
        <taxon>Thlaspi</taxon>
    </lineage>
</organism>
<reference evidence="3 4" key="1">
    <citation type="submission" date="2022-03" db="EMBL/GenBank/DDBJ databases">
        <authorList>
            <person name="Nunn A."/>
            <person name="Chopra R."/>
            <person name="Nunn A."/>
            <person name="Contreras Garrido A."/>
        </authorList>
    </citation>
    <scope>NUCLEOTIDE SEQUENCE [LARGE SCALE GENOMIC DNA]</scope>
</reference>
<dbReference type="GO" id="GO:0070042">
    <property type="term" value="F:rRNA (uridine-N3-)-methyltransferase activity"/>
    <property type="evidence" value="ECO:0007669"/>
    <property type="project" value="InterPro"/>
</dbReference>
<dbReference type="Proteomes" id="UP000836841">
    <property type="component" value="Chromosome 6"/>
</dbReference>
<name>A0AAU9SMX4_THLAR</name>